<feature type="region of interest" description="Disordered" evidence="2">
    <location>
        <begin position="1"/>
        <end position="37"/>
    </location>
</feature>
<gene>
    <name evidence="3" type="primary">BCP1_2</name>
    <name evidence="3" type="ORF">EHS25_006663</name>
</gene>
<dbReference type="OrthoDB" id="27543at2759"/>
<proteinExistence type="inferred from homology"/>
<dbReference type="InterPro" id="IPR025602">
    <property type="entry name" value="BCP1_family"/>
</dbReference>
<comment type="caution">
    <text evidence="3">The sequence shown here is derived from an EMBL/GenBank/DDBJ whole genome shotgun (WGS) entry which is preliminary data.</text>
</comment>
<evidence type="ECO:0000256" key="1">
    <source>
        <dbReference type="ARBA" id="ARBA00006781"/>
    </source>
</evidence>
<evidence type="ECO:0000313" key="3">
    <source>
        <dbReference type="EMBL" id="RSH94010.1"/>
    </source>
</evidence>
<sequence length="216" mass="23752">MPSNPELSLSAVPVSAAKRKNAPKEDENDSGSDSGSDVSMINVDFDFYNLNPDVDQIALKRLLRQTLSHDEELIDVHPLASLILSEGVRLGAGSSIKTDGEESDPWGLVAVVDIARHREDPALKPFLDYLLSTIPKHSPLHMLLDPGNSPALSNLPALVFSLRLLNLPLPLIPPLYKMLLGELDTSQPAREAVPEFTHWIVWGRGYRLEGPSRPWA</sequence>
<organism evidence="3 4">
    <name type="scientific">Saitozyma podzolica</name>
    <dbReference type="NCBI Taxonomy" id="1890683"/>
    <lineage>
        <taxon>Eukaryota</taxon>
        <taxon>Fungi</taxon>
        <taxon>Dikarya</taxon>
        <taxon>Basidiomycota</taxon>
        <taxon>Agaricomycotina</taxon>
        <taxon>Tremellomycetes</taxon>
        <taxon>Tremellales</taxon>
        <taxon>Trimorphomycetaceae</taxon>
        <taxon>Saitozyma</taxon>
    </lineage>
</organism>
<dbReference type="PANTHER" id="PTHR13261:SF0">
    <property type="entry name" value="BRCA2 AND CDKN1A-INTERACTING PROTEIN"/>
    <property type="match status" value="1"/>
</dbReference>
<evidence type="ECO:0000256" key="2">
    <source>
        <dbReference type="SAM" id="MobiDB-lite"/>
    </source>
</evidence>
<keyword evidence="4" id="KW-1185">Reference proteome</keyword>
<dbReference type="GO" id="GO:0005634">
    <property type="term" value="C:nucleus"/>
    <property type="evidence" value="ECO:0007669"/>
    <property type="project" value="TreeGrafter"/>
</dbReference>
<protein>
    <submittedName>
        <fullName evidence="3">Mss4p nuclear export</fullName>
    </submittedName>
</protein>
<accession>A0A427YSD2</accession>
<dbReference type="Proteomes" id="UP000279259">
    <property type="component" value="Unassembled WGS sequence"/>
</dbReference>
<name>A0A427YSD2_9TREE</name>
<dbReference type="EMBL" id="RSCD01000003">
    <property type="protein sequence ID" value="RSH94010.1"/>
    <property type="molecule type" value="Genomic_DNA"/>
</dbReference>
<dbReference type="AlphaFoldDB" id="A0A427YSD2"/>
<dbReference type="STRING" id="1890683.A0A427YSD2"/>
<dbReference type="Pfam" id="PF13862">
    <property type="entry name" value="BCCIP"/>
    <property type="match status" value="1"/>
</dbReference>
<reference evidence="3 4" key="1">
    <citation type="submission" date="2018-11" db="EMBL/GenBank/DDBJ databases">
        <title>Genome sequence of Saitozyma podzolica DSM 27192.</title>
        <authorList>
            <person name="Aliyu H."/>
            <person name="Gorte O."/>
            <person name="Ochsenreither K."/>
        </authorList>
    </citation>
    <scope>NUCLEOTIDE SEQUENCE [LARGE SCALE GENOMIC DNA]</scope>
    <source>
        <strain evidence="3 4">DSM 27192</strain>
    </source>
</reference>
<comment type="similarity">
    <text evidence="1">Belongs to the BCP1 family.</text>
</comment>
<evidence type="ECO:0000313" key="4">
    <source>
        <dbReference type="Proteomes" id="UP000279259"/>
    </source>
</evidence>
<dbReference type="PANTHER" id="PTHR13261">
    <property type="entry name" value="BRCA2 AND CDKN1A INTERACTING PROTEIN"/>
    <property type="match status" value="1"/>
</dbReference>